<reference evidence="1 2" key="1">
    <citation type="submission" date="2017-06" db="EMBL/GenBank/DDBJ databases">
        <title>Draft genome sequence of the halophilic bacterium Marinobacter vinifirmus FB1.</title>
        <authorList>
            <person name="Stepanov V.G."/>
            <person name="Roberts D.J."/>
            <person name="Fox G.E."/>
        </authorList>
    </citation>
    <scope>NUCLEOTIDE SEQUENCE [LARGE SCALE GENOMIC DNA]</scope>
    <source>
        <strain evidence="1 2">FB1</strain>
    </source>
</reference>
<accession>A0A7Z1DSD0</accession>
<evidence type="ECO:0008006" key="3">
    <source>
        <dbReference type="Google" id="ProtNLM"/>
    </source>
</evidence>
<sequence>MQNNPLFEQTVTALLGGKIICEYNYSDLYNYLSLPNHQQKVADFLQQMNRTLRQTSSHDAWLCAYNELNTPDAQAAVRQQFRDATMHFEALVQFLRLHMMVEASQRPIAPGEEVREGQLLERISSAPSLEAKLRSLTTKQPFKTTRTDSAGQIRMVMTRLVEDGYLKQVGTSGSVYQATAKWSWLYDLMTFIKTHEGIRDDSDEEDPQMRLA</sequence>
<evidence type="ECO:0000313" key="2">
    <source>
        <dbReference type="Proteomes" id="UP000216984"/>
    </source>
</evidence>
<organism evidence="1 2">
    <name type="scientific">Marinobacter vinifirmus</name>
    <dbReference type="NCBI Taxonomy" id="355591"/>
    <lineage>
        <taxon>Bacteria</taxon>
        <taxon>Pseudomonadati</taxon>
        <taxon>Pseudomonadota</taxon>
        <taxon>Gammaproteobacteria</taxon>
        <taxon>Pseudomonadales</taxon>
        <taxon>Marinobacteraceae</taxon>
        <taxon>Marinobacter</taxon>
    </lineage>
</organism>
<dbReference type="Proteomes" id="UP000216984">
    <property type="component" value="Unassembled WGS sequence"/>
</dbReference>
<proteinExistence type="predicted"/>
<dbReference type="Pfam" id="PF21980">
    <property type="entry name" value="MksE"/>
    <property type="match status" value="1"/>
</dbReference>
<evidence type="ECO:0000313" key="1">
    <source>
        <dbReference type="EMBL" id="OZC35134.1"/>
    </source>
</evidence>
<name>A0A7Z1DSD0_9GAMM</name>
<dbReference type="EMBL" id="NEFY01000015">
    <property type="protein sequence ID" value="OZC35134.1"/>
    <property type="molecule type" value="Genomic_DNA"/>
</dbReference>
<comment type="caution">
    <text evidence="1">The sequence shown here is derived from an EMBL/GenBank/DDBJ whole genome shotgun (WGS) entry which is preliminary data.</text>
</comment>
<dbReference type="AlphaFoldDB" id="A0A7Z1DSD0"/>
<protein>
    <recommendedName>
        <fullName evidence="3">DUF4194 domain-containing protein</fullName>
    </recommendedName>
</protein>
<gene>
    <name evidence="1" type="ORF">B9Q17_06440</name>
</gene>
<dbReference type="InterPro" id="IPR053841">
    <property type="entry name" value="MksE"/>
</dbReference>
<keyword evidence="2" id="KW-1185">Reference proteome</keyword>
<dbReference type="RefSeq" id="WP_094625775.1">
    <property type="nucleotide sequence ID" value="NZ_NEFY01000015.1"/>
</dbReference>